<dbReference type="Pfam" id="PF03401">
    <property type="entry name" value="TctC"/>
    <property type="match status" value="1"/>
</dbReference>
<evidence type="ECO:0000256" key="1">
    <source>
        <dbReference type="ARBA" id="ARBA00006987"/>
    </source>
</evidence>
<comment type="similarity">
    <text evidence="1">Belongs to the UPF0065 (bug) family.</text>
</comment>
<evidence type="ECO:0000313" key="4">
    <source>
        <dbReference type="Proteomes" id="UP000318834"/>
    </source>
</evidence>
<dbReference type="PANTHER" id="PTHR42928">
    <property type="entry name" value="TRICARBOXYLATE-BINDING PROTEIN"/>
    <property type="match status" value="1"/>
</dbReference>
<evidence type="ECO:0000313" key="3">
    <source>
        <dbReference type="EMBL" id="TMI73395.1"/>
    </source>
</evidence>
<name>A0A537IQ14_9BACT</name>
<dbReference type="PIRSF" id="PIRSF017082">
    <property type="entry name" value="YflP"/>
    <property type="match status" value="1"/>
</dbReference>
<comment type="caution">
    <text evidence="3">The sequence shown here is derived from an EMBL/GenBank/DDBJ whole genome shotgun (WGS) entry which is preliminary data.</text>
</comment>
<dbReference type="CDD" id="cd07012">
    <property type="entry name" value="PBP2_Bug_TTT"/>
    <property type="match status" value="1"/>
</dbReference>
<dbReference type="Gene3D" id="3.40.190.150">
    <property type="entry name" value="Bordetella uptake gene, domain 1"/>
    <property type="match status" value="1"/>
</dbReference>
<dbReference type="PANTHER" id="PTHR42928:SF1">
    <property type="entry name" value="BLR4371 PROTEIN"/>
    <property type="match status" value="1"/>
</dbReference>
<dbReference type="InterPro" id="IPR005064">
    <property type="entry name" value="BUG"/>
</dbReference>
<accession>A0A537IQ14</accession>
<protein>
    <submittedName>
        <fullName evidence="3">Tripartite tricarboxylate transporter substrate binding protein</fullName>
    </submittedName>
</protein>
<feature type="signal peptide" evidence="2">
    <location>
        <begin position="1"/>
        <end position="28"/>
    </location>
</feature>
<dbReference type="Gene3D" id="3.40.190.10">
    <property type="entry name" value="Periplasmic binding protein-like II"/>
    <property type="match status" value="1"/>
</dbReference>
<gene>
    <name evidence="3" type="ORF">E6H05_09675</name>
</gene>
<reference evidence="3 4" key="1">
    <citation type="journal article" date="2019" name="Nat. Microbiol.">
        <title>Mediterranean grassland soil C-N compound turnover is dependent on rainfall and depth, and is mediated by genomically divergent microorganisms.</title>
        <authorList>
            <person name="Diamond S."/>
            <person name="Andeer P.F."/>
            <person name="Li Z."/>
            <person name="Crits-Christoph A."/>
            <person name="Burstein D."/>
            <person name="Anantharaman K."/>
            <person name="Lane K.R."/>
            <person name="Thomas B.C."/>
            <person name="Pan C."/>
            <person name="Northen T.R."/>
            <person name="Banfield J.F."/>
        </authorList>
    </citation>
    <scope>NUCLEOTIDE SEQUENCE [LARGE SCALE GENOMIC DNA]</scope>
    <source>
        <strain evidence="3">NP_8</strain>
    </source>
</reference>
<organism evidence="3 4">
    <name type="scientific">Candidatus Segetimicrobium genomatis</name>
    <dbReference type="NCBI Taxonomy" id="2569760"/>
    <lineage>
        <taxon>Bacteria</taxon>
        <taxon>Bacillati</taxon>
        <taxon>Candidatus Sysuimicrobiota</taxon>
        <taxon>Candidatus Sysuimicrobiia</taxon>
        <taxon>Candidatus Sysuimicrobiales</taxon>
        <taxon>Candidatus Segetimicrobiaceae</taxon>
        <taxon>Candidatus Segetimicrobium</taxon>
    </lineage>
</organism>
<sequence>MSRWLKWIFTAGLGITVLSALPAAGAPAWQPTKPVEFVVPAGTGGGADLMARFVSAVLQKNNLAPQNFLVVNKAGGAGAEAFLYVKFARGNPHVIVITLSSLFTTPMNTGIPFKYDQLTPLAMMALDYFILWVNADTPYKTAQEYLDAVRQKPGEFKMGGTGSAQEDQILTIQIEQAFGVKFTYLPLSGGGQVCATLVGKQIDSTVNNPSECVGHWKAGRVRPLAVLYNERIPLPDWKEIPTMKEAAGKDVSYLMLRGIFAPPAIPKEAEDYYIDLLRRVTQSADWQKYIDDNALKGQFMTGPPFIKWLEEANALHRDLMTKGGLLSPISKR</sequence>
<dbReference type="EMBL" id="VBAP01000071">
    <property type="protein sequence ID" value="TMI73395.1"/>
    <property type="molecule type" value="Genomic_DNA"/>
</dbReference>
<dbReference type="InterPro" id="IPR042100">
    <property type="entry name" value="Bug_dom1"/>
</dbReference>
<evidence type="ECO:0000256" key="2">
    <source>
        <dbReference type="SAM" id="SignalP"/>
    </source>
</evidence>
<keyword evidence="2" id="KW-0732">Signal</keyword>
<proteinExistence type="inferred from homology"/>
<dbReference type="Proteomes" id="UP000318834">
    <property type="component" value="Unassembled WGS sequence"/>
</dbReference>
<dbReference type="AlphaFoldDB" id="A0A537IQ14"/>
<feature type="chain" id="PRO_5022121571" evidence="2">
    <location>
        <begin position="29"/>
        <end position="332"/>
    </location>
</feature>